<keyword evidence="14" id="KW-1185">Reference proteome</keyword>
<dbReference type="Proteomes" id="UP001524478">
    <property type="component" value="Unassembled WGS sequence"/>
</dbReference>
<dbReference type="Gene3D" id="1.10.40.50">
    <property type="entry name" value="Probable gtpase engc, domain 3"/>
    <property type="match status" value="1"/>
</dbReference>
<evidence type="ECO:0000256" key="10">
    <source>
        <dbReference type="HAMAP-Rule" id="MF_01820"/>
    </source>
</evidence>
<dbReference type="PANTHER" id="PTHR32120:SF10">
    <property type="entry name" value="SMALL RIBOSOMAL SUBUNIT BIOGENESIS GTPASE RSGA"/>
    <property type="match status" value="1"/>
</dbReference>
<dbReference type="Pfam" id="PF03193">
    <property type="entry name" value="RsgA_GTPase"/>
    <property type="match status" value="1"/>
</dbReference>
<dbReference type="EMBL" id="JANGAC010000012">
    <property type="protein sequence ID" value="MCQ4924372.1"/>
    <property type="molecule type" value="Genomic_DNA"/>
</dbReference>
<dbReference type="SUPFAM" id="SSF52540">
    <property type="entry name" value="P-loop containing nucleoside triphosphate hydrolases"/>
    <property type="match status" value="1"/>
</dbReference>
<feature type="binding site" evidence="10">
    <location>
        <begin position="202"/>
        <end position="210"/>
    </location>
    <ligand>
        <name>GTP</name>
        <dbReference type="ChEBI" id="CHEBI:37565"/>
    </ligand>
</feature>
<dbReference type="HAMAP" id="MF_01820">
    <property type="entry name" value="GTPase_RsgA"/>
    <property type="match status" value="1"/>
</dbReference>
<evidence type="ECO:0000313" key="13">
    <source>
        <dbReference type="EMBL" id="MCQ4924372.1"/>
    </source>
</evidence>
<evidence type="ECO:0000256" key="7">
    <source>
        <dbReference type="ARBA" id="ARBA00022833"/>
    </source>
</evidence>
<keyword evidence="8 10" id="KW-0694">RNA-binding</keyword>
<keyword evidence="5 10" id="KW-0547">Nucleotide-binding</keyword>
<feature type="binding site" evidence="10">
    <location>
        <position position="288"/>
    </location>
    <ligand>
        <name>Zn(2+)</name>
        <dbReference type="ChEBI" id="CHEBI:29105"/>
    </ligand>
</feature>
<dbReference type="PROSITE" id="PS50936">
    <property type="entry name" value="ENGC_GTPASE"/>
    <property type="match status" value="1"/>
</dbReference>
<protein>
    <recommendedName>
        <fullName evidence="10">Small ribosomal subunit biogenesis GTPase RsgA</fullName>
        <ecNumber evidence="10">3.6.1.-</ecNumber>
    </recommendedName>
</protein>
<dbReference type="InterPro" id="IPR027417">
    <property type="entry name" value="P-loop_NTPase"/>
</dbReference>
<feature type="binding site" evidence="10">
    <location>
        <begin position="150"/>
        <end position="153"/>
    </location>
    <ligand>
        <name>GTP</name>
        <dbReference type="ChEBI" id="CHEBI:37565"/>
    </ligand>
</feature>
<feature type="binding site" evidence="10">
    <location>
        <position position="296"/>
    </location>
    <ligand>
        <name>Zn(2+)</name>
        <dbReference type="ChEBI" id="CHEBI:29105"/>
    </ligand>
</feature>
<comment type="similarity">
    <text evidence="10">Belongs to the TRAFAC class YlqF/YawG GTPase family. RsgA subfamily.</text>
</comment>
<comment type="subcellular location">
    <subcellularLocation>
        <location evidence="10">Cytoplasm</location>
    </subcellularLocation>
</comment>
<dbReference type="NCBIfam" id="TIGR00157">
    <property type="entry name" value="ribosome small subunit-dependent GTPase A"/>
    <property type="match status" value="1"/>
</dbReference>
<name>A0ABT1SD06_9FIRM</name>
<comment type="function">
    <text evidence="10">One of several proteins that assist in the late maturation steps of the functional core of the 30S ribosomal subunit. Helps release RbfA from mature subunits. May play a role in the assembly of ribosomal proteins into the subunit. Circularly permuted GTPase that catalyzes slow GTP hydrolysis, GTPase activity is stimulated by the 30S ribosomal subunit.</text>
</comment>
<evidence type="ECO:0000256" key="5">
    <source>
        <dbReference type="ARBA" id="ARBA00022741"/>
    </source>
</evidence>
<dbReference type="EC" id="3.6.1.-" evidence="10"/>
<evidence type="ECO:0000259" key="11">
    <source>
        <dbReference type="PROSITE" id="PS50936"/>
    </source>
</evidence>
<accession>A0ABT1SD06</accession>
<proteinExistence type="inferred from homology"/>
<evidence type="ECO:0000256" key="9">
    <source>
        <dbReference type="ARBA" id="ARBA00023134"/>
    </source>
</evidence>
<comment type="subunit">
    <text evidence="10">Monomer. Associates with 30S ribosomal subunit, binds 16S rRNA.</text>
</comment>
<evidence type="ECO:0000256" key="3">
    <source>
        <dbReference type="ARBA" id="ARBA00022723"/>
    </source>
</evidence>
<dbReference type="CDD" id="cd01854">
    <property type="entry name" value="YjeQ_EngC"/>
    <property type="match status" value="1"/>
</dbReference>
<comment type="cofactor">
    <cofactor evidence="10">
        <name>Zn(2+)</name>
        <dbReference type="ChEBI" id="CHEBI:29105"/>
    </cofactor>
    <text evidence="10">Binds 1 zinc ion per subunit.</text>
</comment>
<evidence type="ECO:0000256" key="8">
    <source>
        <dbReference type="ARBA" id="ARBA00022884"/>
    </source>
</evidence>
<evidence type="ECO:0000256" key="4">
    <source>
        <dbReference type="ARBA" id="ARBA00022730"/>
    </source>
</evidence>
<gene>
    <name evidence="10 13" type="primary">rsgA</name>
    <name evidence="13" type="ORF">NE686_14815</name>
</gene>
<keyword evidence="2 10" id="KW-0690">Ribosome biogenesis</keyword>
<feature type="binding site" evidence="10">
    <location>
        <position position="290"/>
    </location>
    <ligand>
        <name>Zn(2+)</name>
        <dbReference type="ChEBI" id="CHEBI:29105"/>
    </ligand>
</feature>
<keyword evidence="9 10" id="KW-0342">GTP-binding</keyword>
<dbReference type="Gene3D" id="3.40.50.300">
    <property type="entry name" value="P-loop containing nucleotide triphosphate hydrolases"/>
    <property type="match status" value="1"/>
</dbReference>
<keyword evidence="3 10" id="KW-0479">Metal-binding</keyword>
<evidence type="ECO:0000313" key="14">
    <source>
        <dbReference type="Proteomes" id="UP001524478"/>
    </source>
</evidence>
<dbReference type="PANTHER" id="PTHR32120">
    <property type="entry name" value="SMALL RIBOSOMAL SUBUNIT BIOGENESIS GTPASE RSGA"/>
    <property type="match status" value="1"/>
</dbReference>
<organism evidence="13 14">
    <name type="scientific">Tissierella carlieri</name>
    <dbReference type="NCBI Taxonomy" id="689904"/>
    <lineage>
        <taxon>Bacteria</taxon>
        <taxon>Bacillati</taxon>
        <taxon>Bacillota</taxon>
        <taxon>Tissierellia</taxon>
        <taxon>Tissierellales</taxon>
        <taxon>Tissierellaceae</taxon>
        <taxon>Tissierella</taxon>
    </lineage>
</organism>
<feature type="domain" description="EngC GTPase" evidence="11">
    <location>
        <begin position="111"/>
        <end position="258"/>
    </location>
</feature>
<keyword evidence="1 10" id="KW-0963">Cytoplasm</keyword>
<evidence type="ECO:0000256" key="6">
    <source>
        <dbReference type="ARBA" id="ARBA00022801"/>
    </source>
</evidence>
<dbReference type="PROSITE" id="PS51721">
    <property type="entry name" value="G_CP"/>
    <property type="match status" value="1"/>
</dbReference>
<dbReference type="InterPro" id="IPR030378">
    <property type="entry name" value="G_CP_dom"/>
</dbReference>
<keyword evidence="7 10" id="KW-0862">Zinc</keyword>
<reference evidence="13 14" key="1">
    <citation type="submission" date="2022-06" db="EMBL/GenBank/DDBJ databases">
        <title>Isolation of gut microbiota from human fecal samples.</title>
        <authorList>
            <person name="Pamer E.G."/>
            <person name="Barat B."/>
            <person name="Waligurski E."/>
            <person name="Medina S."/>
            <person name="Paddock L."/>
            <person name="Mostad J."/>
        </authorList>
    </citation>
    <scope>NUCLEOTIDE SEQUENCE [LARGE SCALE GENOMIC DNA]</scope>
    <source>
        <strain evidence="13 14">DFI.7.95</strain>
    </source>
</reference>
<keyword evidence="4 10" id="KW-0699">rRNA-binding</keyword>
<evidence type="ECO:0000256" key="2">
    <source>
        <dbReference type="ARBA" id="ARBA00022517"/>
    </source>
</evidence>
<dbReference type="RefSeq" id="WP_256312123.1">
    <property type="nucleotide sequence ID" value="NZ_JANGAC010000012.1"/>
</dbReference>
<keyword evidence="6 10" id="KW-0378">Hydrolase</keyword>
<feature type="domain" description="CP-type G" evidence="12">
    <location>
        <begin position="105"/>
        <end position="260"/>
    </location>
</feature>
<evidence type="ECO:0000256" key="1">
    <source>
        <dbReference type="ARBA" id="ARBA00022490"/>
    </source>
</evidence>
<feature type="binding site" evidence="10">
    <location>
        <position position="283"/>
    </location>
    <ligand>
        <name>Zn(2+)</name>
        <dbReference type="ChEBI" id="CHEBI:29105"/>
    </ligand>
</feature>
<dbReference type="InterPro" id="IPR010914">
    <property type="entry name" value="RsgA_GTPase_dom"/>
</dbReference>
<comment type="caution">
    <text evidence="13">The sequence shown here is derived from an EMBL/GenBank/DDBJ whole genome shotgun (WGS) entry which is preliminary data.</text>
</comment>
<evidence type="ECO:0000259" key="12">
    <source>
        <dbReference type="PROSITE" id="PS51721"/>
    </source>
</evidence>
<dbReference type="InterPro" id="IPR004881">
    <property type="entry name" value="Ribosome_biogen_GTPase_RsgA"/>
</dbReference>
<sequence>MRFEEIYKSERILTREKDNLIVARVSEVQRELFKVLCGYGETNAKLKGAFYKDKMNKEYPVVGDYVLLKYNENGDSLIQEICERKSSFSRTDFSGHAAGYVKTVKEQVIAANFDYIFILSSLNHDFNLNRITRYISVALQSGGKPIVILTKADECDNPEAYITQVKSISEKADVLAISAKTGYGMKQLNVYIQAGKTIVFLGSSGVGKSTLVNAIAGEEIMMVSEIRENDSKGRHTTTHRQLIELASGVIVIDTPGIRELGMWDVEDGINDTFSDVIELFTKCKYNNCSHSKEPGCAVNQAIEEGILSKDRWKTYCQLSNENEWGKNKSIYTKKGKLENKIKRGKNKKN</sequence>